<dbReference type="AlphaFoldDB" id="A0A174L407"/>
<evidence type="ECO:0000256" key="1">
    <source>
        <dbReference type="SAM" id="MobiDB-lite"/>
    </source>
</evidence>
<evidence type="ECO:0000313" key="3">
    <source>
        <dbReference type="Proteomes" id="UP000095606"/>
    </source>
</evidence>
<name>A0A174L407_9BACE</name>
<protein>
    <submittedName>
        <fullName evidence="2">Uncharacterized protein</fullName>
    </submittedName>
</protein>
<dbReference type="Proteomes" id="UP000095606">
    <property type="component" value="Unassembled WGS sequence"/>
</dbReference>
<feature type="compositionally biased region" description="Basic and acidic residues" evidence="1">
    <location>
        <begin position="120"/>
        <end position="138"/>
    </location>
</feature>
<dbReference type="EMBL" id="CZAE01000008">
    <property type="protein sequence ID" value="CUP19354.1"/>
    <property type="molecule type" value="Genomic_DNA"/>
</dbReference>
<sequence>MKTKESMKNEIFTLESRELNEGKKVAFIAGGINRDINKANLNDKVKSIGEHSQYVPLVVVDGEDVVNAGLSLKEPVSGLPIDSSKANDYLVIIEGQHRYRAIMELREKDANNKKKYEKAMKKWQKDGSKPENKPEEFTPKAPTQIKAMYSLVEDEDIRITISEMNNTSVKWTKGDFAKQAYAAYPDNEVLKFIVKYMDIQHQRTKKGEADDMLPNGGFKLTTLSKYLIYSADIKESVLAETCKYGEDTLTKYVGDEPNKLVEKAEKIIKAGLDAGFTYRFLAKGFFIDWIIRKSNQGTNYTKLLGMLKKVKKPAINSIMEEAQKHNFMEILNEKIK</sequence>
<dbReference type="RefSeq" id="WP_055269435.1">
    <property type="nucleotide sequence ID" value="NZ_CAXKYA010000027.1"/>
</dbReference>
<accession>A0A174L407</accession>
<reference evidence="2 3" key="1">
    <citation type="submission" date="2015-09" db="EMBL/GenBank/DDBJ databases">
        <authorList>
            <consortium name="Pathogen Informatics"/>
        </authorList>
    </citation>
    <scope>NUCLEOTIDE SEQUENCE [LARGE SCALE GENOMIC DNA]</scope>
    <source>
        <strain evidence="2 3">2789STDY5834846</strain>
    </source>
</reference>
<dbReference type="CDD" id="cd16387">
    <property type="entry name" value="ParB_N_Srx"/>
    <property type="match status" value="1"/>
</dbReference>
<evidence type="ECO:0000313" key="2">
    <source>
        <dbReference type="EMBL" id="CUP19354.1"/>
    </source>
</evidence>
<gene>
    <name evidence="2" type="ORF">ERS852461_02063</name>
</gene>
<feature type="region of interest" description="Disordered" evidence="1">
    <location>
        <begin position="120"/>
        <end position="139"/>
    </location>
</feature>
<proteinExistence type="predicted"/>
<organism evidence="2 3">
    <name type="scientific">Bacteroides faecis</name>
    <dbReference type="NCBI Taxonomy" id="674529"/>
    <lineage>
        <taxon>Bacteria</taxon>
        <taxon>Pseudomonadati</taxon>
        <taxon>Bacteroidota</taxon>
        <taxon>Bacteroidia</taxon>
        <taxon>Bacteroidales</taxon>
        <taxon>Bacteroidaceae</taxon>
        <taxon>Bacteroides</taxon>
    </lineage>
</organism>